<gene>
    <name evidence="1" type="ORF">CYMTET_30348</name>
</gene>
<evidence type="ECO:0000313" key="1">
    <source>
        <dbReference type="EMBL" id="KAK3260709.1"/>
    </source>
</evidence>
<keyword evidence="2" id="KW-1185">Reference proteome</keyword>
<sequence>MPTGKAALSLGKSGALVLDSSMGRNTAKRLRAPLEIINDTDLTLHVNVQPRPVQYPQSAEEALQSESLSSAQAKLSPGGRWAVPVACLVTADQLQLVFNSTRKEATTSGEVVSLQPTLRGLEDTYMSALHFDAMKVANPCLNT</sequence>
<name>A0AAE0FJ19_9CHLO</name>
<reference evidence="1 2" key="1">
    <citation type="journal article" date="2015" name="Genome Biol. Evol.">
        <title>Comparative Genomics of a Bacterivorous Green Alga Reveals Evolutionary Causalities and Consequences of Phago-Mixotrophic Mode of Nutrition.</title>
        <authorList>
            <person name="Burns J.A."/>
            <person name="Paasch A."/>
            <person name="Narechania A."/>
            <person name="Kim E."/>
        </authorList>
    </citation>
    <scope>NUCLEOTIDE SEQUENCE [LARGE SCALE GENOMIC DNA]</scope>
    <source>
        <strain evidence="1 2">PLY_AMNH</strain>
    </source>
</reference>
<dbReference type="AlphaFoldDB" id="A0AAE0FJ19"/>
<comment type="caution">
    <text evidence="1">The sequence shown here is derived from an EMBL/GenBank/DDBJ whole genome shotgun (WGS) entry which is preliminary data.</text>
</comment>
<accession>A0AAE0FJ19</accession>
<proteinExistence type="predicted"/>
<evidence type="ECO:0000313" key="2">
    <source>
        <dbReference type="Proteomes" id="UP001190700"/>
    </source>
</evidence>
<organism evidence="1 2">
    <name type="scientific">Cymbomonas tetramitiformis</name>
    <dbReference type="NCBI Taxonomy" id="36881"/>
    <lineage>
        <taxon>Eukaryota</taxon>
        <taxon>Viridiplantae</taxon>
        <taxon>Chlorophyta</taxon>
        <taxon>Pyramimonadophyceae</taxon>
        <taxon>Pyramimonadales</taxon>
        <taxon>Pyramimonadaceae</taxon>
        <taxon>Cymbomonas</taxon>
    </lineage>
</organism>
<protein>
    <submittedName>
        <fullName evidence="1">Uncharacterized protein</fullName>
    </submittedName>
</protein>
<dbReference type="Proteomes" id="UP001190700">
    <property type="component" value="Unassembled WGS sequence"/>
</dbReference>
<dbReference type="EMBL" id="LGRX02017482">
    <property type="protein sequence ID" value="KAK3260709.1"/>
    <property type="molecule type" value="Genomic_DNA"/>
</dbReference>